<dbReference type="Proteomes" id="UP000095283">
    <property type="component" value="Unplaced"/>
</dbReference>
<keyword evidence="2" id="KW-0732">Signal</keyword>
<feature type="chain" id="PRO_5009310692" evidence="2">
    <location>
        <begin position="23"/>
        <end position="120"/>
    </location>
</feature>
<feature type="transmembrane region" description="Helical" evidence="1">
    <location>
        <begin position="68"/>
        <end position="89"/>
    </location>
</feature>
<evidence type="ECO:0000256" key="1">
    <source>
        <dbReference type="SAM" id="Phobius"/>
    </source>
</evidence>
<evidence type="ECO:0000313" key="3">
    <source>
        <dbReference type="Proteomes" id="UP000095283"/>
    </source>
</evidence>
<organism evidence="3 4">
    <name type="scientific">Heterorhabditis bacteriophora</name>
    <name type="common">Entomopathogenic nematode worm</name>
    <dbReference type="NCBI Taxonomy" id="37862"/>
    <lineage>
        <taxon>Eukaryota</taxon>
        <taxon>Metazoa</taxon>
        <taxon>Ecdysozoa</taxon>
        <taxon>Nematoda</taxon>
        <taxon>Chromadorea</taxon>
        <taxon>Rhabditida</taxon>
        <taxon>Rhabditina</taxon>
        <taxon>Rhabditomorpha</taxon>
        <taxon>Strongyloidea</taxon>
        <taxon>Heterorhabditidae</taxon>
        <taxon>Heterorhabditis</taxon>
    </lineage>
</organism>
<dbReference type="WBParaSite" id="Hba_04327">
    <property type="protein sequence ID" value="Hba_04327"/>
    <property type="gene ID" value="Hba_04327"/>
</dbReference>
<keyword evidence="1" id="KW-0812">Transmembrane</keyword>
<evidence type="ECO:0000256" key="2">
    <source>
        <dbReference type="SAM" id="SignalP"/>
    </source>
</evidence>
<sequence>MLCLHLTIILIIRLFGTRKGMANWMIDNNKVIINYISYNFMYFVAHRIIIWYIFVYGCFSRKIRHLNYLVRQSPATRIFLQILIIIFSVEGVPDGSAFCFLFVINVFVGIIRLKMNMNLT</sequence>
<accession>A0A1I7WH61</accession>
<dbReference type="AlphaFoldDB" id="A0A1I7WH61"/>
<feature type="transmembrane region" description="Helical" evidence="1">
    <location>
        <begin position="40"/>
        <end position="59"/>
    </location>
</feature>
<protein>
    <submittedName>
        <fullName evidence="4">Uncharacterized protein</fullName>
    </submittedName>
</protein>
<name>A0A1I7WH61_HETBA</name>
<keyword evidence="1" id="KW-1133">Transmembrane helix</keyword>
<evidence type="ECO:0000313" key="4">
    <source>
        <dbReference type="WBParaSite" id="Hba_04327"/>
    </source>
</evidence>
<keyword evidence="1" id="KW-0472">Membrane</keyword>
<feature type="signal peptide" evidence="2">
    <location>
        <begin position="1"/>
        <end position="22"/>
    </location>
</feature>
<proteinExistence type="predicted"/>
<reference evidence="4" key="1">
    <citation type="submission" date="2016-11" db="UniProtKB">
        <authorList>
            <consortium name="WormBaseParasite"/>
        </authorList>
    </citation>
    <scope>IDENTIFICATION</scope>
</reference>
<keyword evidence="3" id="KW-1185">Reference proteome</keyword>